<reference evidence="3" key="1">
    <citation type="submission" date="2017-09" db="EMBL/GenBank/DDBJ databases">
        <title>Depth-based differentiation of microbial function through sediment-hosted aquifers and enrichment of novel symbionts in the deep terrestrial subsurface.</title>
        <authorList>
            <person name="Probst A.J."/>
            <person name="Ladd B."/>
            <person name="Jarett J.K."/>
            <person name="Geller-Mcgrath D.E."/>
            <person name="Sieber C.M.K."/>
            <person name="Emerson J.B."/>
            <person name="Anantharaman K."/>
            <person name="Thomas B.C."/>
            <person name="Malmstrom R."/>
            <person name="Stieglmeier M."/>
            <person name="Klingl A."/>
            <person name="Woyke T."/>
            <person name="Ryan C.M."/>
            <person name="Banfield J.F."/>
        </authorList>
    </citation>
    <scope>NUCLEOTIDE SEQUENCE [LARGE SCALE GENOMIC DNA]</scope>
</reference>
<comment type="caution">
    <text evidence="2">The sequence shown here is derived from an EMBL/GenBank/DDBJ whole genome shotgun (WGS) entry which is preliminary data.</text>
</comment>
<dbReference type="EMBL" id="PFBV01000005">
    <property type="protein sequence ID" value="PIT88080.1"/>
    <property type="molecule type" value="Genomic_DNA"/>
</dbReference>
<gene>
    <name evidence="2" type="ORF">COU29_03640</name>
</gene>
<protein>
    <submittedName>
        <fullName evidence="2">Uncharacterized protein</fullName>
    </submittedName>
</protein>
<sequence length="254" mass="28094">MRQNCIWLVILVAIMFSMLTTSVSSDEISDQQLERDLQKATATVYINTDEGDMEPICSAVAFKRGADNTYYFITSSDCLGDDLVVSLFGDVITEMDFYLAFNQAGKVKMFPAKITQVIRSQQLYGGGVVIFQSVLYWNIPVIPLATDSMKAGEKIINYSLISNPDQPIFNGWVTRMKVSKPLVVNGIENFNAIVLCVNQNIDNKLAVSDPIIVSRDQRVIVAIFVGTANYFGVKKPAAVPINKIITSAPTEDKQ</sequence>
<evidence type="ECO:0000313" key="3">
    <source>
        <dbReference type="Proteomes" id="UP000231426"/>
    </source>
</evidence>
<feature type="signal peptide" evidence="1">
    <location>
        <begin position="1"/>
        <end position="25"/>
    </location>
</feature>
<proteinExistence type="predicted"/>
<evidence type="ECO:0000256" key="1">
    <source>
        <dbReference type="SAM" id="SignalP"/>
    </source>
</evidence>
<evidence type="ECO:0000313" key="2">
    <source>
        <dbReference type="EMBL" id="PIT88080.1"/>
    </source>
</evidence>
<keyword evidence="1" id="KW-0732">Signal</keyword>
<accession>A0A2M6W5S1</accession>
<feature type="chain" id="PRO_5014967177" evidence="1">
    <location>
        <begin position="26"/>
        <end position="254"/>
    </location>
</feature>
<organism evidence="2 3">
    <name type="scientific">Candidatus Magasanikbacteria bacterium CG10_big_fil_rev_8_21_14_0_10_36_32</name>
    <dbReference type="NCBI Taxonomy" id="1974646"/>
    <lineage>
        <taxon>Bacteria</taxon>
        <taxon>Candidatus Magasanikiibacteriota</taxon>
    </lineage>
</organism>
<name>A0A2M6W5S1_9BACT</name>
<dbReference type="Proteomes" id="UP000231426">
    <property type="component" value="Unassembled WGS sequence"/>
</dbReference>
<dbReference type="AlphaFoldDB" id="A0A2M6W5S1"/>